<dbReference type="Pfam" id="PF00534">
    <property type="entry name" value="Glycos_transf_1"/>
    <property type="match status" value="1"/>
</dbReference>
<dbReference type="AlphaFoldDB" id="A0A847U6I8"/>
<dbReference type="SUPFAM" id="SSF53756">
    <property type="entry name" value="UDP-Glycosyltransferase/glycogen phosphorylase"/>
    <property type="match status" value="1"/>
</dbReference>
<evidence type="ECO:0000313" key="3">
    <source>
        <dbReference type="EMBL" id="NLV06471.1"/>
    </source>
</evidence>
<dbReference type="EMBL" id="WOWB01000001">
    <property type="protein sequence ID" value="NLV06471.1"/>
    <property type="molecule type" value="Genomic_DNA"/>
</dbReference>
<dbReference type="Pfam" id="PF13439">
    <property type="entry name" value="Glyco_transf_4"/>
    <property type="match status" value="1"/>
</dbReference>
<proteinExistence type="predicted"/>
<organism evidence="3 4">
    <name type="scientific">Haloarcula rubripromontorii</name>
    <dbReference type="NCBI Taxonomy" id="1705562"/>
    <lineage>
        <taxon>Archaea</taxon>
        <taxon>Methanobacteriati</taxon>
        <taxon>Methanobacteriota</taxon>
        <taxon>Stenosarchaea group</taxon>
        <taxon>Halobacteria</taxon>
        <taxon>Halobacteriales</taxon>
        <taxon>Haloarculaceae</taxon>
        <taxon>Haloarcula</taxon>
    </lineage>
</organism>
<evidence type="ECO:0000313" key="4">
    <source>
        <dbReference type="Proteomes" id="UP000610611"/>
    </source>
</evidence>
<name>A0A847U6I8_9EURY</name>
<dbReference type="GO" id="GO:0016757">
    <property type="term" value="F:glycosyltransferase activity"/>
    <property type="evidence" value="ECO:0007669"/>
    <property type="project" value="InterPro"/>
</dbReference>
<dbReference type="RefSeq" id="WP_170083434.1">
    <property type="nucleotide sequence ID" value="NZ_WOWB01000001.1"/>
</dbReference>
<feature type="domain" description="Glycosyl transferase family 1" evidence="1">
    <location>
        <begin position="216"/>
        <end position="364"/>
    </location>
</feature>
<dbReference type="PANTHER" id="PTHR45947">
    <property type="entry name" value="SULFOQUINOVOSYL TRANSFERASE SQD2"/>
    <property type="match status" value="1"/>
</dbReference>
<dbReference type="InterPro" id="IPR001296">
    <property type="entry name" value="Glyco_trans_1"/>
</dbReference>
<reference evidence="3" key="1">
    <citation type="submission" date="2019-12" db="EMBL/GenBank/DDBJ databases">
        <title>The whole-genome sequencing of Haloarcula japonica strain pws8.</title>
        <authorList>
            <person name="Verma D.K."/>
            <person name="Gopal K."/>
            <person name="Prasad E.S."/>
        </authorList>
    </citation>
    <scope>NUCLEOTIDE SEQUENCE</scope>
    <source>
        <strain evidence="3">Pws8</strain>
    </source>
</reference>
<evidence type="ECO:0000259" key="2">
    <source>
        <dbReference type="Pfam" id="PF13439"/>
    </source>
</evidence>
<dbReference type="CDD" id="cd03801">
    <property type="entry name" value="GT4_PimA-like"/>
    <property type="match status" value="1"/>
</dbReference>
<comment type="caution">
    <text evidence="3">The sequence shown here is derived from an EMBL/GenBank/DDBJ whole genome shotgun (WGS) entry which is preliminary data.</text>
</comment>
<dbReference type="InterPro" id="IPR028098">
    <property type="entry name" value="Glyco_trans_4-like_N"/>
</dbReference>
<dbReference type="Proteomes" id="UP000610611">
    <property type="component" value="Unassembled WGS sequence"/>
</dbReference>
<protein>
    <submittedName>
        <fullName evidence="3">Glycosyltransferase</fullName>
    </submittedName>
</protein>
<sequence>MSSAKTSISTLDDIIELINWIPEDVDSICIMVSNFDESEGAGNVAIRQIEALQDAGYQCSVATFETNASIQPDNEIILSSDTSRSITSQNIDRLLYAFSPAHILKASLELRQYDLLVVHQPVLCPIALATKQFHNSETVYYNHHITWPSEKSGTIGKIFGYTGYLPLLYASSRLDHVVSVSIHSMGDYKKLFSKTGPVIYNSIDERVYNTDVDGSEIRRKYGLDDSALILFVGRIAESKQVHQLICAYKDVLREVPEAKLIIVGRSENDDYLDRLKKLATSTNGEVIFTGVVPEDDLPKFYAAADVYASCSIKEGFNLTIAEAEACGTPTVAYDIGAHSEVMENGMLVQPNRKDEFAGAIIETIQTRI</sequence>
<keyword evidence="3" id="KW-0808">Transferase</keyword>
<dbReference type="InterPro" id="IPR050194">
    <property type="entry name" value="Glycosyltransferase_grp1"/>
</dbReference>
<evidence type="ECO:0000259" key="1">
    <source>
        <dbReference type="Pfam" id="PF00534"/>
    </source>
</evidence>
<feature type="domain" description="Glycosyltransferase subfamily 4-like N-terminal" evidence="2">
    <location>
        <begin position="40"/>
        <end position="204"/>
    </location>
</feature>
<accession>A0A847U6I8</accession>
<dbReference type="PANTHER" id="PTHR45947:SF3">
    <property type="entry name" value="SULFOQUINOVOSYL TRANSFERASE SQD2"/>
    <property type="match status" value="1"/>
</dbReference>
<dbReference type="Gene3D" id="3.40.50.2000">
    <property type="entry name" value="Glycogen Phosphorylase B"/>
    <property type="match status" value="2"/>
</dbReference>
<gene>
    <name evidence="3" type="ORF">GOC83_10060</name>
</gene>